<organism evidence="2 3">
    <name type="scientific">Helicobacter heilmannii</name>
    <dbReference type="NCBI Taxonomy" id="35817"/>
    <lineage>
        <taxon>Bacteria</taxon>
        <taxon>Pseudomonadati</taxon>
        <taxon>Campylobacterota</taxon>
        <taxon>Epsilonproteobacteria</taxon>
        <taxon>Campylobacterales</taxon>
        <taxon>Helicobacteraceae</taxon>
        <taxon>Helicobacter</taxon>
    </lineage>
</organism>
<name>A0A0K2XIX7_HELHE</name>
<feature type="domain" description="YrdC-like" evidence="1">
    <location>
        <begin position="29"/>
        <end position="147"/>
    </location>
</feature>
<dbReference type="Proteomes" id="UP000046090">
    <property type="component" value="Unassembled WGS sequence"/>
</dbReference>
<protein>
    <submittedName>
        <fullName evidence="2">TsaC protein (YrdC domain) required for threonylcarbamoyladenosine t(6)A37 modification in tRNA</fullName>
    </submittedName>
</protein>
<dbReference type="InterPro" id="IPR006070">
    <property type="entry name" value="Sua5-like_dom"/>
</dbReference>
<dbReference type="Gene3D" id="3.90.870.10">
    <property type="entry name" value="DHBP synthase"/>
    <property type="match status" value="1"/>
</dbReference>
<evidence type="ECO:0000313" key="3">
    <source>
        <dbReference type="Proteomes" id="UP000046090"/>
    </source>
</evidence>
<reference evidence="3" key="1">
    <citation type="submission" date="2014-12" db="EMBL/GenBank/DDBJ databases">
        <authorList>
            <person name="Smet A."/>
        </authorList>
    </citation>
    <scope>NUCLEOTIDE SEQUENCE [LARGE SCALE GENOMIC DNA]</scope>
</reference>
<dbReference type="AlphaFoldDB" id="A0A0K2XIX7"/>
<dbReference type="EMBL" id="CDMK01000002">
    <property type="protein sequence ID" value="CRI34735.1"/>
    <property type="molecule type" value="Genomic_DNA"/>
</dbReference>
<dbReference type="GeneID" id="76197252"/>
<keyword evidence="3" id="KW-1185">Reference proteome</keyword>
<dbReference type="RefSeq" id="WP_015107191.1">
    <property type="nucleotide sequence ID" value="NZ_AP026684.1"/>
</dbReference>
<accession>A0A0K2XIX7</accession>
<dbReference type="SUPFAM" id="SSF55821">
    <property type="entry name" value="YrdC/RibB"/>
    <property type="match status" value="1"/>
</dbReference>
<evidence type="ECO:0000259" key="1">
    <source>
        <dbReference type="Pfam" id="PF01300"/>
    </source>
</evidence>
<evidence type="ECO:0000313" key="2">
    <source>
        <dbReference type="EMBL" id="CRI34735.1"/>
    </source>
</evidence>
<sequence>MPHQDLRTKAGVILAQSDTTIGFFSHDQDRLNAAKNSPQNKRLLQVCTDFKDLPRVPPKQRALVRRAKATFIYKNKEDWRAFRVVQEPSVLVFLKRLGAVFSTSANLSGQGYEPQIALDLANTIIEDKRGLSPRKPSSIIKLGHARKRRLR</sequence>
<dbReference type="Pfam" id="PF01300">
    <property type="entry name" value="Sua5_yciO_yrdC"/>
    <property type="match status" value="1"/>
</dbReference>
<dbReference type="GO" id="GO:0003725">
    <property type="term" value="F:double-stranded RNA binding"/>
    <property type="evidence" value="ECO:0007669"/>
    <property type="project" value="InterPro"/>
</dbReference>
<gene>
    <name evidence="2" type="ORF">HHE01_05360</name>
</gene>
<proteinExistence type="predicted"/>
<dbReference type="InterPro" id="IPR017945">
    <property type="entry name" value="DHBP_synth_RibB-like_a/b_dom"/>
</dbReference>